<evidence type="ECO:0000259" key="7">
    <source>
        <dbReference type="Pfam" id="PF02771"/>
    </source>
</evidence>
<dbReference type="Gene3D" id="1.20.140.10">
    <property type="entry name" value="Butyryl-CoA Dehydrogenase, subunit A, domain 3"/>
    <property type="match status" value="1"/>
</dbReference>
<dbReference type="GO" id="GO:0050660">
    <property type="term" value="F:flavin adenine dinucleotide binding"/>
    <property type="evidence" value="ECO:0007669"/>
    <property type="project" value="InterPro"/>
</dbReference>
<accession>A0A1X1ZDC9</accession>
<sequence>MDFELTDEQRGMVDTTRALLATKFPVETARKLIDTAHGFDPQLWRRGTDLGWPALGVAEDDGGLGQQIVDLALVAAELGRGLASVPFSPVVVTADALSRTGHPARSALLQGICDGSVIAAWAFAEFSQPWSAAGITARAQRSAEGYTLTGSKVCVQDADIAQVLLIDAVLDGRPSRFLVPADAPGVRIERQTTLDVTRSYCDVTLDQVSTEAAALIADGDAALGAITRSLNLATVLNCAEMVGIGERLLAMTTDYVKERVQFGRPVGSFQAVKHKCADMRIWAQASAAATYYAAMALDAAHPQADRAASIAKAYVSDAVNRISGQALQLHGGIGFTWEHDLHLYLRRARVDAMLCGDAGHHRELLCRSLEAGLTPVAS</sequence>
<evidence type="ECO:0000313" key="9">
    <source>
        <dbReference type="Proteomes" id="UP000193108"/>
    </source>
</evidence>
<dbReference type="CDD" id="cd00567">
    <property type="entry name" value="ACAD"/>
    <property type="match status" value="1"/>
</dbReference>
<dbReference type="AlphaFoldDB" id="A0A1X1ZDC9"/>
<keyword evidence="9" id="KW-1185">Reference proteome</keyword>
<comment type="similarity">
    <text evidence="2">Belongs to the acyl-CoA dehydrogenase family.</text>
</comment>
<dbReference type="EMBL" id="LQPI01000040">
    <property type="protein sequence ID" value="ORW21332.1"/>
    <property type="molecule type" value="Genomic_DNA"/>
</dbReference>
<evidence type="ECO:0000256" key="5">
    <source>
        <dbReference type="ARBA" id="ARBA00023002"/>
    </source>
</evidence>
<dbReference type="PANTHER" id="PTHR43884:SF20">
    <property type="entry name" value="ACYL-COA DEHYDROGENASE FADE28"/>
    <property type="match status" value="1"/>
</dbReference>
<evidence type="ECO:0000259" key="6">
    <source>
        <dbReference type="Pfam" id="PF00441"/>
    </source>
</evidence>
<keyword evidence="4" id="KW-0274">FAD</keyword>
<dbReference type="Pfam" id="PF02771">
    <property type="entry name" value="Acyl-CoA_dh_N"/>
    <property type="match status" value="1"/>
</dbReference>
<dbReference type="InterPro" id="IPR046373">
    <property type="entry name" value="Acyl-CoA_Oxase/DH_mid-dom_sf"/>
</dbReference>
<dbReference type="Gene3D" id="2.40.110.10">
    <property type="entry name" value="Butyryl-CoA Dehydrogenase, subunit A, domain 2"/>
    <property type="match status" value="1"/>
</dbReference>
<dbReference type="InterPro" id="IPR036250">
    <property type="entry name" value="AcylCo_DH-like_C"/>
</dbReference>
<proteinExistence type="inferred from homology"/>
<evidence type="ECO:0000313" key="8">
    <source>
        <dbReference type="EMBL" id="ORW21332.1"/>
    </source>
</evidence>
<comment type="caution">
    <text evidence="8">The sequence shown here is derived from an EMBL/GenBank/DDBJ whole genome shotgun (WGS) entry which is preliminary data.</text>
</comment>
<dbReference type="PANTHER" id="PTHR43884">
    <property type="entry name" value="ACYL-COA DEHYDROGENASE"/>
    <property type="match status" value="1"/>
</dbReference>
<protein>
    <submittedName>
        <fullName evidence="8">Acyl-CoA dehydrogenase</fullName>
    </submittedName>
</protein>
<keyword evidence="5" id="KW-0560">Oxidoreductase</keyword>
<organism evidence="8 9">
    <name type="scientific">Mycolicibacter nonchromogenicus</name>
    <name type="common">Mycobacterium nonchromogenicum</name>
    <dbReference type="NCBI Taxonomy" id="1782"/>
    <lineage>
        <taxon>Bacteria</taxon>
        <taxon>Bacillati</taxon>
        <taxon>Actinomycetota</taxon>
        <taxon>Actinomycetes</taxon>
        <taxon>Mycobacteriales</taxon>
        <taxon>Mycobacteriaceae</taxon>
        <taxon>Mycolicibacter</taxon>
    </lineage>
</organism>
<dbReference type="InterPro" id="IPR009075">
    <property type="entry name" value="AcylCo_DH/oxidase_C"/>
</dbReference>
<dbReference type="InterPro" id="IPR037069">
    <property type="entry name" value="AcylCoA_DH/ox_N_sf"/>
</dbReference>
<dbReference type="InterPro" id="IPR013786">
    <property type="entry name" value="AcylCoA_DH/ox_N"/>
</dbReference>
<evidence type="ECO:0000256" key="3">
    <source>
        <dbReference type="ARBA" id="ARBA00022630"/>
    </source>
</evidence>
<comment type="cofactor">
    <cofactor evidence="1">
        <name>FAD</name>
        <dbReference type="ChEBI" id="CHEBI:57692"/>
    </cofactor>
</comment>
<dbReference type="Gene3D" id="1.10.540.10">
    <property type="entry name" value="Acyl-CoA dehydrogenase/oxidase, N-terminal domain"/>
    <property type="match status" value="1"/>
</dbReference>
<dbReference type="SUPFAM" id="SSF56645">
    <property type="entry name" value="Acyl-CoA dehydrogenase NM domain-like"/>
    <property type="match status" value="1"/>
</dbReference>
<name>A0A1X1ZDC9_MYCNO</name>
<keyword evidence="3" id="KW-0285">Flavoprotein</keyword>
<dbReference type="Proteomes" id="UP000193108">
    <property type="component" value="Unassembled WGS sequence"/>
</dbReference>
<evidence type="ECO:0000256" key="2">
    <source>
        <dbReference type="ARBA" id="ARBA00009347"/>
    </source>
</evidence>
<dbReference type="SUPFAM" id="SSF47203">
    <property type="entry name" value="Acyl-CoA dehydrogenase C-terminal domain-like"/>
    <property type="match status" value="1"/>
</dbReference>
<dbReference type="Pfam" id="PF00441">
    <property type="entry name" value="Acyl-CoA_dh_1"/>
    <property type="match status" value="1"/>
</dbReference>
<reference evidence="8 9" key="1">
    <citation type="submission" date="2016-01" db="EMBL/GenBank/DDBJ databases">
        <title>The new phylogeny of the genus Mycobacterium.</title>
        <authorList>
            <person name="Tarcisio F."/>
            <person name="Conor M."/>
            <person name="Antonella G."/>
            <person name="Elisabetta G."/>
            <person name="Giulia F.S."/>
            <person name="Sara T."/>
            <person name="Anna F."/>
            <person name="Clotilde B."/>
            <person name="Roberto B."/>
            <person name="Veronica D.S."/>
            <person name="Fabio R."/>
            <person name="Monica P."/>
            <person name="Olivier J."/>
            <person name="Enrico T."/>
            <person name="Nicola S."/>
        </authorList>
    </citation>
    <scope>NUCLEOTIDE SEQUENCE [LARGE SCALE GENOMIC DNA]</scope>
    <source>
        <strain evidence="8 9">DSM 44164</strain>
    </source>
</reference>
<gene>
    <name evidence="8" type="ORF">AWC18_10255</name>
</gene>
<dbReference type="STRING" id="1782.AWC18_10255"/>
<feature type="domain" description="Acyl-CoA dehydrogenase/oxidase C-terminal" evidence="6">
    <location>
        <begin position="225"/>
        <end position="368"/>
    </location>
</feature>
<dbReference type="GO" id="GO:0003995">
    <property type="term" value="F:acyl-CoA dehydrogenase activity"/>
    <property type="evidence" value="ECO:0007669"/>
    <property type="project" value="TreeGrafter"/>
</dbReference>
<feature type="domain" description="Acyl-CoA dehydrogenase/oxidase N-terminal" evidence="7">
    <location>
        <begin position="6"/>
        <end position="104"/>
    </location>
</feature>
<dbReference type="RefSeq" id="WP_064999148.1">
    <property type="nucleotide sequence ID" value="NZ_LQPI01000040.1"/>
</dbReference>
<evidence type="ECO:0000256" key="1">
    <source>
        <dbReference type="ARBA" id="ARBA00001974"/>
    </source>
</evidence>
<dbReference type="InterPro" id="IPR009100">
    <property type="entry name" value="AcylCoA_DH/oxidase_NM_dom_sf"/>
</dbReference>
<evidence type="ECO:0000256" key="4">
    <source>
        <dbReference type="ARBA" id="ARBA00022827"/>
    </source>
</evidence>